<reference evidence="5" key="1">
    <citation type="journal article" date="2014" name="Front. Microbiol.">
        <title>High frequency of phylogenetically diverse reductive dehalogenase-homologous genes in deep subseafloor sedimentary metagenomes.</title>
        <authorList>
            <person name="Kawai M."/>
            <person name="Futagami T."/>
            <person name="Toyoda A."/>
            <person name="Takaki Y."/>
            <person name="Nishi S."/>
            <person name="Hori S."/>
            <person name="Arai W."/>
            <person name="Tsubouchi T."/>
            <person name="Morono Y."/>
            <person name="Uchiyama I."/>
            <person name="Ito T."/>
            <person name="Fujiyama A."/>
            <person name="Inagaki F."/>
            <person name="Takami H."/>
        </authorList>
    </citation>
    <scope>NUCLEOTIDE SEQUENCE</scope>
    <source>
        <strain evidence="5">Expedition CK06-06</strain>
    </source>
</reference>
<dbReference type="Pfam" id="PF12802">
    <property type="entry name" value="MarR_2"/>
    <property type="match status" value="1"/>
</dbReference>
<protein>
    <recommendedName>
        <fullName evidence="4">HTH marR-type domain-containing protein</fullName>
    </recommendedName>
</protein>
<evidence type="ECO:0000256" key="2">
    <source>
        <dbReference type="ARBA" id="ARBA00023125"/>
    </source>
</evidence>
<dbReference type="PANTHER" id="PTHR42756">
    <property type="entry name" value="TRANSCRIPTIONAL REGULATOR, MARR"/>
    <property type="match status" value="1"/>
</dbReference>
<keyword evidence="1" id="KW-0805">Transcription regulation</keyword>
<sequence>AKRQKQDWKAKLDGTRGMAQWKAIYQAYNAVYKLTELALLPHGLSLPQLHVLSVLKGTGGSLTTGEISRAIVRQSQTMTGVVDRLEEPGFVERVFDRKDRRKTWVRLTEKGERKLEEASPVATGLTEELFSALSDQELGQLQATVEKLGRAAMDRLAAALAPRDG</sequence>
<dbReference type="SMART" id="SM00347">
    <property type="entry name" value="HTH_MARR"/>
    <property type="match status" value="1"/>
</dbReference>
<accession>X0VWX3</accession>
<dbReference type="InterPro" id="IPR036388">
    <property type="entry name" value="WH-like_DNA-bd_sf"/>
</dbReference>
<dbReference type="EMBL" id="BARS01030522">
    <property type="protein sequence ID" value="GAG22810.1"/>
    <property type="molecule type" value="Genomic_DNA"/>
</dbReference>
<evidence type="ECO:0000256" key="1">
    <source>
        <dbReference type="ARBA" id="ARBA00023015"/>
    </source>
</evidence>
<dbReference type="InterPro" id="IPR000835">
    <property type="entry name" value="HTH_MarR-typ"/>
</dbReference>
<dbReference type="SUPFAM" id="SSF46785">
    <property type="entry name" value="Winged helix' DNA-binding domain"/>
    <property type="match status" value="1"/>
</dbReference>
<evidence type="ECO:0000256" key="3">
    <source>
        <dbReference type="ARBA" id="ARBA00023163"/>
    </source>
</evidence>
<feature type="domain" description="HTH marR-type" evidence="4">
    <location>
        <begin position="17"/>
        <end position="150"/>
    </location>
</feature>
<evidence type="ECO:0000313" key="5">
    <source>
        <dbReference type="EMBL" id="GAG22810.1"/>
    </source>
</evidence>
<organism evidence="5">
    <name type="scientific">marine sediment metagenome</name>
    <dbReference type="NCBI Taxonomy" id="412755"/>
    <lineage>
        <taxon>unclassified sequences</taxon>
        <taxon>metagenomes</taxon>
        <taxon>ecological metagenomes</taxon>
    </lineage>
</organism>
<feature type="non-terminal residue" evidence="5">
    <location>
        <position position="1"/>
    </location>
</feature>
<keyword evidence="3" id="KW-0804">Transcription</keyword>
<dbReference type="GO" id="GO:0003677">
    <property type="term" value="F:DNA binding"/>
    <property type="evidence" value="ECO:0007669"/>
    <property type="project" value="UniProtKB-KW"/>
</dbReference>
<proteinExistence type="predicted"/>
<name>X0VWX3_9ZZZZ</name>
<dbReference type="AlphaFoldDB" id="X0VWX3"/>
<dbReference type="PROSITE" id="PS01117">
    <property type="entry name" value="HTH_MARR_1"/>
    <property type="match status" value="1"/>
</dbReference>
<gene>
    <name evidence="5" type="ORF">S01H1_47606</name>
</gene>
<dbReference type="GO" id="GO:0003700">
    <property type="term" value="F:DNA-binding transcription factor activity"/>
    <property type="evidence" value="ECO:0007669"/>
    <property type="project" value="InterPro"/>
</dbReference>
<dbReference type="Gene3D" id="1.10.10.10">
    <property type="entry name" value="Winged helix-like DNA-binding domain superfamily/Winged helix DNA-binding domain"/>
    <property type="match status" value="1"/>
</dbReference>
<evidence type="ECO:0000259" key="4">
    <source>
        <dbReference type="PROSITE" id="PS50995"/>
    </source>
</evidence>
<dbReference type="PROSITE" id="PS50995">
    <property type="entry name" value="HTH_MARR_2"/>
    <property type="match status" value="1"/>
</dbReference>
<dbReference type="PANTHER" id="PTHR42756:SF1">
    <property type="entry name" value="TRANSCRIPTIONAL REPRESSOR OF EMRAB OPERON"/>
    <property type="match status" value="1"/>
</dbReference>
<dbReference type="PRINTS" id="PR00598">
    <property type="entry name" value="HTHMARR"/>
</dbReference>
<keyword evidence="2" id="KW-0238">DNA-binding</keyword>
<dbReference type="InterPro" id="IPR023187">
    <property type="entry name" value="Tscrpt_reg_MarR-type_CS"/>
</dbReference>
<comment type="caution">
    <text evidence="5">The sequence shown here is derived from an EMBL/GenBank/DDBJ whole genome shotgun (WGS) entry which is preliminary data.</text>
</comment>
<dbReference type="InterPro" id="IPR036390">
    <property type="entry name" value="WH_DNA-bd_sf"/>
</dbReference>